<dbReference type="AlphaFoldDB" id="A0A8H3I649"/>
<reference evidence="1" key="1">
    <citation type="submission" date="2021-01" db="EMBL/GenBank/DDBJ databases">
        <authorList>
            <person name="Kaushik A."/>
        </authorList>
    </citation>
    <scope>NUCLEOTIDE SEQUENCE</scope>
    <source>
        <strain evidence="1">AG5</strain>
    </source>
</reference>
<protein>
    <submittedName>
        <fullName evidence="1">Uncharacterized protein</fullName>
    </submittedName>
</protein>
<evidence type="ECO:0000313" key="2">
    <source>
        <dbReference type="Proteomes" id="UP000663827"/>
    </source>
</evidence>
<dbReference type="EMBL" id="CAJNJQ010006452">
    <property type="protein sequence ID" value="CAE7228544.1"/>
    <property type="molecule type" value="Genomic_DNA"/>
</dbReference>
<accession>A0A8H3I649</accession>
<name>A0A8H3I649_9AGAM</name>
<proteinExistence type="predicted"/>
<evidence type="ECO:0000313" key="1">
    <source>
        <dbReference type="EMBL" id="CAE7228544.1"/>
    </source>
</evidence>
<sequence length="181" mass="19962">MASCDIKVQSAFEHDRWVAHKSADRLKGKRVPRCSCSYCANARVPSSRGGNGRIAVRVDDHDVDGLALGSRDVEDEFFTDAIHASVHPTSPRGSRLTEVPLTALIRQPRRRKVDILEDFEIIRPTRSVLALDDDGFGVSNRHVGRDEIEEWEDVGLVSEAKGPAKLVATSARSYAEVLTKA</sequence>
<organism evidence="1 2">
    <name type="scientific">Rhizoctonia solani</name>
    <dbReference type="NCBI Taxonomy" id="456999"/>
    <lineage>
        <taxon>Eukaryota</taxon>
        <taxon>Fungi</taxon>
        <taxon>Dikarya</taxon>
        <taxon>Basidiomycota</taxon>
        <taxon>Agaricomycotina</taxon>
        <taxon>Agaricomycetes</taxon>
        <taxon>Cantharellales</taxon>
        <taxon>Ceratobasidiaceae</taxon>
        <taxon>Rhizoctonia</taxon>
    </lineage>
</organism>
<gene>
    <name evidence="1" type="ORF">RDB_LOCUS180623</name>
</gene>
<dbReference type="Proteomes" id="UP000663827">
    <property type="component" value="Unassembled WGS sequence"/>
</dbReference>
<comment type="caution">
    <text evidence="1">The sequence shown here is derived from an EMBL/GenBank/DDBJ whole genome shotgun (WGS) entry which is preliminary data.</text>
</comment>